<reference evidence="1 2" key="1">
    <citation type="submission" date="2024-06" db="EMBL/GenBank/DDBJ databases">
        <authorList>
            <person name="Campbell A.G."/>
        </authorList>
    </citation>
    <scope>NUCLEOTIDE SEQUENCE [LARGE SCALE GENOMIC DNA]</scope>
    <source>
        <strain evidence="1 2">EM12</strain>
    </source>
</reference>
<protein>
    <submittedName>
        <fullName evidence="1">Uncharacterized protein</fullName>
    </submittedName>
</protein>
<keyword evidence="2" id="KW-1185">Reference proteome</keyword>
<name>A0ABV1QK18_9HYPH</name>
<accession>A0ABV1QK18</accession>
<proteinExistence type="predicted"/>
<evidence type="ECO:0000313" key="2">
    <source>
        <dbReference type="Proteomes" id="UP001480955"/>
    </source>
</evidence>
<sequence>MARWMPALTCPYLNEMWAVLTLDRDGTATETGAAVMSDLSALEARALAAGAGADSLAVLAIFRKMATTQASAHWPPRIRGH</sequence>
<dbReference type="RefSeq" id="WP_350393323.1">
    <property type="nucleotide sequence ID" value="NZ_JBELQE010000047.1"/>
</dbReference>
<organism evidence="1 2">
    <name type="scientific">Methylorubrum podarium</name>
    <dbReference type="NCBI Taxonomy" id="200476"/>
    <lineage>
        <taxon>Bacteria</taxon>
        <taxon>Pseudomonadati</taxon>
        <taxon>Pseudomonadota</taxon>
        <taxon>Alphaproteobacteria</taxon>
        <taxon>Hyphomicrobiales</taxon>
        <taxon>Methylobacteriaceae</taxon>
        <taxon>Methylorubrum</taxon>
    </lineage>
</organism>
<gene>
    <name evidence="1" type="ORF">ABS772_07220</name>
</gene>
<evidence type="ECO:0000313" key="1">
    <source>
        <dbReference type="EMBL" id="MER2249704.1"/>
    </source>
</evidence>
<dbReference type="Proteomes" id="UP001480955">
    <property type="component" value="Unassembled WGS sequence"/>
</dbReference>
<comment type="caution">
    <text evidence="1">The sequence shown here is derived from an EMBL/GenBank/DDBJ whole genome shotgun (WGS) entry which is preliminary data.</text>
</comment>
<dbReference type="EMBL" id="JBELQE010000047">
    <property type="protein sequence ID" value="MER2249704.1"/>
    <property type="molecule type" value="Genomic_DNA"/>
</dbReference>